<evidence type="ECO:0000256" key="5">
    <source>
        <dbReference type="ARBA" id="ARBA00022630"/>
    </source>
</evidence>
<protein>
    <submittedName>
        <fullName evidence="11">Rubredoxin-NAD+ reductase</fullName>
    </submittedName>
</protein>
<keyword evidence="4" id="KW-0963">Cytoplasm</keyword>
<keyword evidence="6" id="KW-0274">FAD</keyword>
<keyword evidence="7" id="KW-0560">Oxidoreductase</keyword>
<name>A0A3E0H918_9GAMM</name>
<comment type="caution">
    <text evidence="11">The sequence shown here is derived from an EMBL/GenBank/DDBJ whole genome shotgun (WGS) entry which is preliminary data.</text>
</comment>
<sequence>MAPLVILGTGLAGYTLAREFRKLNSERPLIILSQDDGRSYSKPMLSNALAKAKTPNDLAMASPEKMAEQLNAEVRAASAVSHIDPAAKTLTVNGETLAYADLVLAVGADVFRPPLGGDAGDSVLSVNDLADYAVFREQLGESPKRVLIIGGGLIGCEFANDLASSGHQLTVVEPLGRPLPTLLPERASQAVESGLQGLGVNFLYGANVTAADHAGDAIRVSLADGRHVEADIVLSAIGLRPRLGLAEVAGLRVARGICVDRYLRTSDANIYALGDCAEVDGKVLMYVLPLMASARALAKTLAGDDTVVNYPAMPVQIKTPICPIVVSPVAPGTEGAWAVEADGANVKASFLAKDGQLLGFALTGSFASDMKTKMELARALPPILA</sequence>
<evidence type="ECO:0000256" key="7">
    <source>
        <dbReference type="ARBA" id="ARBA00023002"/>
    </source>
</evidence>
<dbReference type="InterPro" id="IPR036188">
    <property type="entry name" value="FAD/NAD-bd_sf"/>
</dbReference>
<evidence type="ECO:0000256" key="8">
    <source>
        <dbReference type="ARBA" id="ARBA00023027"/>
    </source>
</evidence>
<keyword evidence="5" id="KW-0285">Flavoprotein</keyword>
<organism evidence="11 12">
    <name type="scientific">Paraperlucidibaca baekdonensis</name>
    <dbReference type="NCBI Taxonomy" id="748120"/>
    <lineage>
        <taxon>Bacteria</taxon>
        <taxon>Pseudomonadati</taxon>
        <taxon>Pseudomonadota</taxon>
        <taxon>Gammaproteobacteria</taxon>
        <taxon>Moraxellales</taxon>
        <taxon>Moraxellaceae</taxon>
        <taxon>Paraperlucidibaca</taxon>
    </lineage>
</organism>
<evidence type="ECO:0000259" key="9">
    <source>
        <dbReference type="Pfam" id="PF07992"/>
    </source>
</evidence>
<dbReference type="InterPro" id="IPR041364">
    <property type="entry name" value="Rbx-bd"/>
</dbReference>
<gene>
    <name evidence="11" type="ORF">DFR26_0352</name>
</gene>
<evidence type="ECO:0000256" key="6">
    <source>
        <dbReference type="ARBA" id="ARBA00022827"/>
    </source>
</evidence>
<dbReference type="Pfam" id="PF18113">
    <property type="entry name" value="Rbx_binding"/>
    <property type="match status" value="1"/>
</dbReference>
<evidence type="ECO:0000256" key="4">
    <source>
        <dbReference type="ARBA" id="ARBA00022490"/>
    </source>
</evidence>
<dbReference type="PRINTS" id="PR00411">
    <property type="entry name" value="PNDRDTASEI"/>
</dbReference>
<dbReference type="Pfam" id="PF07992">
    <property type="entry name" value="Pyr_redox_2"/>
    <property type="match status" value="1"/>
</dbReference>
<dbReference type="SUPFAM" id="SSF51905">
    <property type="entry name" value="FAD/NAD(P)-binding domain"/>
    <property type="match status" value="1"/>
</dbReference>
<keyword evidence="8" id="KW-0520">NAD</keyword>
<dbReference type="Proteomes" id="UP000256774">
    <property type="component" value="Unassembled WGS sequence"/>
</dbReference>
<dbReference type="Gene3D" id="3.30.390.120">
    <property type="match status" value="1"/>
</dbReference>
<reference evidence="11 12" key="1">
    <citation type="submission" date="2018-08" db="EMBL/GenBank/DDBJ databases">
        <title>Genomic Encyclopedia of Type Strains, Phase IV (KMG-IV): sequencing the most valuable type-strain genomes for metagenomic binning, comparative biology and taxonomic classification.</title>
        <authorList>
            <person name="Goeker M."/>
        </authorList>
    </citation>
    <scope>NUCLEOTIDE SEQUENCE [LARGE SCALE GENOMIC DNA]</scope>
    <source>
        <strain evidence="11 12">DSM 26022</strain>
    </source>
</reference>
<dbReference type="InterPro" id="IPR050260">
    <property type="entry name" value="FAD-bd_OxRdtase"/>
</dbReference>
<comment type="cofactor">
    <cofactor evidence="1">
        <name>FAD</name>
        <dbReference type="ChEBI" id="CHEBI:57692"/>
    </cofactor>
</comment>
<dbReference type="EMBL" id="QUNR01000001">
    <property type="protein sequence ID" value="REH40153.1"/>
    <property type="molecule type" value="Genomic_DNA"/>
</dbReference>
<feature type="domain" description="Rubredoxin binding" evidence="10">
    <location>
        <begin position="308"/>
        <end position="379"/>
    </location>
</feature>
<dbReference type="PRINTS" id="PR00368">
    <property type="entry name" value="FADPNR"/>
</dbReference>
<dbReference type="AlphaFoldDB" id="A0A3E0H918"/>
<dbReference type="GO" id="GO:0016491">
    <property type="term" value="F:oxidoreductase activity"/>
    <property type="evidence" value="ECO:0007669"/>
    <property type="project" value="UniProtKB-KW"/>
</dbReference>
<evidence type="ECO:0000313" key="12">
    <source>
        <dbReference type="Proteomes" id="UP000256774"/>
    </source>
</evidence>
<dbReference type="RefSeq" id="WP_116207217.1">
    <property type="nucleotide sequence ID" value="NZ_QUNR01000001.1"/>
</dbReference>
<dbReference type="PANTHER" id="PTHR43429">
    <property type="entry name" value="PYRIDINE NUCLEOTIDE-DISULFIDE OXIDOREDUCTASE DOMAIN-CONTAINING"/>
    <property type="match status" value="1"/>
</dbReference>
<dbReference type="InterPro" id="IPR023753">
    <property type="entry name" value="FAD/NAD-binding_dom"/>
</dbReference>
<feature type="domain" description="FAD/NAD(P)-binding" evidence="9">
    <location>
        <begin position="4"/>
        <end position="280"/>
    </location>
</feature>
<evidence type="ECO:0000256" key="1">
    <source>
        <dbReference type="ARBA" id="ARBA00001974"/>
    </source>
</evidence>
<dbReference type="PANTHER" id="PTHR43429:SF3">
    <property type="entry name" value="NITRITE REDUCTASE [NAD(P)H]"/>
    <property type="match status" value="1"/>
</dbReference>
<accession>A0A3E0H918</accession>
<keyword evidence="12" id="KW-1185">Reference proteome</keyword>
<evidence type="ECO:0000313" key="11">
    <source>
        <dbReference type="EMBL" id="REH40153.1"/>
    </source>
</evidence>
<dbReference type="Gene3D" id="3.50.50.60">
    <property type="entry name" value="FAD/NAD(P)-binding domain"/>
    <property type="match status" value="2"/>
</dbReference>
<comment type="subcellular location">
    <subcellularLocation>
        <location evidence="2">Cytoplasm</location>
    </subcellularLocation>
</comment>
<evidence type="ECO:0000256" key="3">
    <source>
        <dbReference type="ARBA" id="ARBA00006442"/>
    </source>
</evidence>
<evidence type="ECO:0000256" key="2">
    <source>
        <dbReference type="ARBA" id="ARBA00004496"/>
    </source>
</evidence>
<dbReference type="GO" id="GO:0005737">
    <property type="term" value="C:cytoplasm"/>
    <property type="evidence" value="ECO:0007669"/>
    <property type="project" value="UniProtKB-SubCell"/>
</dbReference>
<evidence type="ECO:0000259" key="10">
    <source>
        <dbReference type="Pfam" id="PF18113"/>
    </source>
</evidence>
<proteinExistence type="inferred from homology"/>
<comment type="similarity">
    <text evidence="3">Belongs to the FAD-dependent oxidoreductase family.</text>
</comment>
<dbReference type="OrthoDB" id="9808980at2"/>